<dbReference type="Proteomes" id="UP000743370">
    <property type="component" value="Unassembled WGS sequence"/>
</dbReference>
<accession>A0A8T0KA14</accession>
<dbReference type="EMBL" id="JABFOF010000006">
    <property type="protein sequence ID" value="KAG2396099.1"/>
    <property type="molecule type" value="Genomic_DNA"/>
</dbReference>
<name>A0A8T0KA14_PHAAN</name>
<reference evidence="1 2" key="1">
    <citation type="submission" date="2020-05" db="EMBL/GenBank/DDBJ databases">
        <title>Vigna angularis (adzuki bean) Var. LongXiaoDou No. 4 denovo assembly.</title>
        <authorList>
            <person name="Xiang H."/>
        </authorList>
    </citation>
    <scope>NUCLEOTIDE SEQUENCE [LARGE SCALE GENOMIC DNA]</scope>
    <source>
        <tissue evidence="1">Leaf</tissue>
    </source>
</reference>
<organism evidence="1 2">
    <name type="scientific">Phaseolus angularis</name>
    <name type="common">Azuki bean</name>
    <name type="synonym">Vigna angularis</name>
    <dbReference type="NCBI Taxonomy" id="3914"/>
    <lineage>
        <taxon>Eukaryota</taxon>
        <taxon>Viridiplantae</taxon>
        <taxon>Streptophyta</taxon>
        <taxon>Embryophyta</taxon>
        <taxon>Tracheophyta</taxon>
        <taxon>Spermatophyta</taxon>
        <taxon>Magnoliopsida</taxon>
        <taxon>eudicotyledons</taxon>
        <taxon>Gunneridae</taxon>
        <taxon>Pentapetalae</taxon>
        <taxon>rosids</taxon>
        <taxon>fabids</taxon>
        <taxon>Fabales</taxon>
        <taxon>Fabaceae</taxon>
        <taxon>Papilionoideae</taxon>
        <taxon>50 kb inversion clade</taxon>
        <taxon>NPAAA clade</taxon>
        <taxon>indigoferoid/millettioid clade</taxon>
        <taxon>Phaseoleae</taxon>
        <taxon>Vigna</taxon>
    </lineage>
</organism>
<evidence type="ECO:0000313" key="1">
    <source>
        <dbReference type="EMBL" id="KAG2396099.1"/>
    </source>
</evidence>
<proteinExistence type="predicted"/>
<gene>
    <name evidence="1" type="ORF">HKW66_Vig0065250</name>
</gene>
<comment type="caution">
    <text evidence="1">The sequence shown here is derived from an EMBL/GenBank/DDBJ whole genome shotgun (WGS) entry which is preliminary data.</text>
</comment>
<evidence type="ECO:0000313" key="2">
    <source>
        <dbReference type="Proteomes" id="UP000743370"/>
    </source>
</evidence>
<dbReference type="AlphaFoldDB" id="A0A8T0KA14"/>
<protein>
    <submittedName>
        <fullName evidence="1">Uncharacterized protein</fullName>
    </submittedName>
</protein>
<sequence length="216" mass="22911">MSQGITQVRGCGAGEEDGDVGFAGDDLAVAVTGAVELPFPGDEGAASVEGGEEPPFPGALILAGESNIGEVQLDDVVTLAFSNMANVLQYRLERMVDELDDLDNTIAINVRGIAATTKRATLMSRNCGECTYDNGAGLQEDPRHPQPGQDPIKTATFSMSSMTFCKEAQCTGRCCHDAKRKNSSVASDRGITVSETRVPGQIREHWAMVLQDSVDT</sequence>